<keyword evidence="2" id="KW-1185">Reference proteome</keyword>
<dbReference type="AlphaFoldDB" id="A0A2V4B2E5"/>
<evidence type="ECO:0000313" key="1">
    <source>
        <dbReference type="EMBL" id="PXY28223.1"/>
    </source>
</evidence>
<protein>
    <submittedName>
        <fullName evidence="1">Uncharacterized protein</fullName>
    </submittedName>
</protein>
<evidence type="ECO:0000313" key="2">
    <source>
        <dbReference type="Proteomes" id="UP000249915"/>
    </source>
</evidence>
<reference evidence="1 2" key="1">
    <citation type="submission" date="2016-07" db="EMBL/GenBank/DDBJ databases">
        <title>Draft genome sequence of Prauserella muralis DSM 45305, isolated from a mould-covered wall in an indoor environment.</title>
        <authorList>
            <person name="Ruckert C."/>
            <person name="Albersmeier A."/>
            <person name="Jiang C.-L."/>
            <person name="Jiang Y."/>
            <person name="Kalinowski J."/>
            <person name="Schneider O."/>
            <person name="Winkler A."/>
            <person name="Zotchev S.B."/>
        </authorList>
    </citation>
    <scope>NUCLEOTIDE SEQUENCE [LARGE SCALE GENOMIC DNA]</scope>
    <source>
        <strain evidence="1 2">DSM 45305</strain>
    </source>
</reference>
<dbReference type="RefSeq" id="WP_112282233.1">
    <property type="nucleotide sequence ID" value="NZ_MASW01000002.1"/>
</dbReference>
<dbReference type="Proteomes" id="UP000249915">
    <property type="component" value="Unassembled WGS sequence"/>
</dbReference>
<proteinExistence type="predicted"/>
<gene>
    <name evidence="1" type="ORF">BAY60_18035</name>
</gene>
<sequence>MADIDADVLPLEQITALHTEYGKHLLRYTSEMADLDPATQRWHRQRLAEYCDQLARLHEDEADERRRHAARWRTEPH</sequence>
<accession>A0A2V4B2E5</accession>
<comment type="caution">
    <text evidence="1">The sequence shown here is derived from an EMBL/GenBank/DDBJ whole genome shotgun (WGS) entry which is preliminary data.</text>
</comment>
<name>A0A2V4B2E5_9PSEU</name>
<dbReference type="EMBL" id="MASW01000002">
    <property type="protein sequence ID" value="PXY28223.1"/>
    <property type="molecule type" value="Genomic_DNA"/>
</dbReference>
<organism evidence="1 2">
    <name type="scientific">Prauserella muralis</name>
    <dbReference type="NCBI Taxonomy" id="588067"/>
    <lineage>
        <taxon>Bacteria</taxon>
        <taxon>Bacillati</taxon>
        <taxon>Actinomycetota</taxon>
        <taxon>Actinomycetes</taxon>
        <taxon>Pseudonocardiales</taxon>
        <taxon>Pseudonocardiaceae</taxon>
        <taxon>Prauserella</taxon>
    </lineage>
</organism>